<dbReference type="Gene3D" id="1.20.1250.20">
    <property type="entry name" value="MFS general substrate transporter like domains"/>
    <property type="match status" value="1"/>
</dbReference>
<comment type="caution">
    <text evidence="9">The sequence shown here is derived from an EMBL/GenBank/DDBJ whole genome shotgun (WGS) entry which is preliminary data.</text>
</comment>
<reference evidence="9 10" key="1">
    <citation type="submission" date="2018-05" db="EMBL/GenBank/DDBJ databases">
        <title>Genome sequencing and assembly of the regulated plant pathogen Lachnellula willkommii and related sister species for the development of diagnostic species identification markers.</title>
        <authorList>
            <person name="Giroux E."/>
            <person name="Bilodeau G."/>
        </authorList>
    </citation>
    <scope>NUCLEOTIDE SEQUENCE [LARGE SCALE GENOMIC DNA]</scope>
    <source>
        <strain evidence="9 10">CBS 185.66</strain>
    </source>
</reference>
<dbReference type="EMBL" id="QGMH01000051">
    <property type="protein sequence ID" value="TVY27318.1"/>
    <property type="molecule type" value="Genomic_DNA"/>
</dbReference>
<dbReference type="GO" id="GO:0005886">
    <property type="term" value="C:plasma membrane"/>
    <property type="evidence" value="ECO:0007669"/>
    <property type="project" value="TreeGrafter"/>
</dbReference>
<evidence type="ECO:0000256" key="7">
    <source>
        <dbReference type="SAM" id="Phobius"/>
    </source>
</evidence>
<dbReference type="InterPro" id="IPR020846">
    <property type="entry name" value="MFS_dom"/>
</dbReference>
<dbReference type="OrthoDB" id="10021397at2759"/>
<dbReference type="RefSeq" id="XP_031006106.1">
    <property type="nucleotide sequence ID" value="XM_031148356.1"/>
</dbReference>
<feature type="transmembrane region" description="Helical" evidence="7">
    <location>
        <begin position="84"/>
        <end position="102"/>
    </location>
</feature>
<dbReference type="Pfam" id="PF07690">
    <property type="entry name" value="MFS_1"/>
    <property type="match status" value="1"/>
</dbReference>
<evidence type="ECO:0000256" key="5">
    <source>
        <dbReference type="ARBA" id="ARBA00023136"/>
    </source>
</evidence>
<feature type="transmembrane region" description="Helical" evidence="7">
    <location>
        <begin position="114"/>
        <end position="133"/>
    </location>
</feature>
<keyword evidence="5 7" id="KW-0472">Membrane</keyword>
<feature type="domain" description="Major facilitator superfamily (MFS) profile" evidence="8">
    <location>
        <begin position="49"/>
        <end position="483"/>
    </location>
</feature>
<accession>A0A8H8R2M9</accession>
<evidence type="ECO:0000256" key="3">
    <source>
        <dbReference type="ARBA" id="ARBA00022692"/>
    </source>
</evidence>
<gene>
    <name evidence="9" type="primary">gliA_1</name>
    <name evidence="9" type="ORF">LHYA1_G003385</name>
</gene>
<feature type="region of interest" description="Disordered" evidence="6">
    <location>
        <begin position="1"/>
        <end position="25"/>
    </location>
</feature>
<evidence type="ECO:0000313" key="9">
    <source>
        <dbReference type="EMBL" id="TVY27318.1"/>
    </source>
</evidence>
<evidence type="ECO:0000256" key="1">
    <source>
        <dbReference type="ARBA" id="ARBA00004141"/>
    </source>
</evidence>
<sequence length="483" mass="51122">MSSNDQIHAGSIRADESKESGAGDIRAAEQGETATAEVEFLTGWRYAAIGVSIVLSMFLASLDLTIIATAIPHITDQFHSLNDVGWYASALFLTVAAAQSVWGKAFKYFPVKTVYLTSIAIFEVGSLICGVAQNSTTLIVGRAITGFGVAGTFGGSYIIIGISVAPKQRPAMTGYMGSAYAIASVIGPLIGGALTDKVTWRWCFFINLPCGALAAAAFILLFKVPTSVKPPKVPLKEKLIQMDIPGFFLVTAAVVCYLLAMQWGGVIEKWSSSNVIGTLVGSLVQICTGVSIGALKIFNPFLILGGIFTTVSTGLLMTLEPESDHSYWIGYQVLAGVGLGLCFNVYIIIIQNIVKPEEVATATAILLFFQSLGGALVVSAAQSLFQNELLNTLAVKSPHLNSTAVFATGATDIQKTFSKSDLPGINASYMKGLHMAFALAIPMAGTATLVAVGQNWFRLKTPGKEDSREVTTETEKVNNGTVS</sequence>
<feature type="transmembrane region" description="Helical" evidence="7">
    <location>
        <begin position="243"/>
        <end position="263"/>
    </location>
</feature>
<keyword evidence="2" id="KW-0813">Transport</keyword>
<dbReference type="CDD" id="cd17502">
    <property type="entry name" value="MFS_Azr1_MDR_like"/>
    <property type="match status" value="1"/>
</dbReference>
<dbReference type="FunFam" id="1.20.1720.10:FF:000012">
    <property type="entry name" value="MFS toxin efflux pump (AflT)"/>
    <property type="match status" value="1"/>
</dbReference>
<feature type="transmembrane region" description="Helical" evidence="7">
    <location>
        <begin position="432"/>
        <end position="452"/>
    </location>
</feature>
<feature type="transmembrane region" description="Helical" evidence="7">
    <location>
        <begin position="172"/>
        <end position="193"/>
    </location>
</feature>
<feature type="region of interest" description="Disordered" evidence="6">
    <location>
        <begin position="463"/>
        <end position="483"/>
    </location>
</feature>
<feature type="transmembrane region" description="Helical" evidence="7">
    <location>
        <begin position="46"/>
        <end position="72"/>
    </location>
</feature>
<evidence type="ECO:0000256" key="6">
    <source>
        <dbReference type="SAM" id="MobiDB-lite"/>
    </source>
</evidence>
<evidence type="ECO:0000313" key="10">
    <source>
        <dbReference type="Proteomes" id="UP000431533"/>
    </source>
</evidence>
<dbReference type="AlphaFoldDB" id="A0A8H8R2M9"/>
<evidence type="ECO:0000256" key="2">
    <source>
        <dbReference type="ARBA" id="ARBA00022448"/>
    </source>
</evidence>
<feature type="transmembrane region" description="Helical" evidence="7">
    <location>
        <begin position="325"/>
        <end position="347"/>
    </location>
</feature>
<dbReference type="PROSITE" id="PS50850">
    <property type="entry name" value="MFS"/>
    <property type="match status" value="1"/>
</dbReference>
<name>A0A8H8R2M9_9HELO</name>
<feature type="transmembrane region" description="Helical" evidence="7">
    <location>
        <begin position="359"/>
        <end position="381"/>
    </location>
</feature>
<feature type="compositionally biased region" description="Basic and acidic residues" evidence="6">
    <location>
        <begin position="13"/>
        <end position="25"/>
    </location>
</feature>
<feature type="compositionally biased region" description="Basic and acidic residues" evidence="6">
    <location>
        <begin position="463"/>
        <end position="476"/>
    </location>
</feature>
<proteinExistence type="predicted"/>
<dbReference type="GO" id="GO:0022857">
    <property type="term" value="F:transmembrane transporter activity"/>
    <property type="evidence" value="ECO:0007669"/>
    <property type="project" value="InterPro"/>
</dbReference>
<dbReference type="GeneID" id="41983583"/>
<dbReference type="PANTHER" id="PTHR23501">
    <property type="entry name" value="MAJOR FACILITATOR SUPERFAMILY"/>
    <property type="match status" value="1"/>
</dbReference>
<comment type="subcellular location">
    <subcellularLocation>
        <location evidence="1">Membrane</location>
        <topology evidence="1">Multi-pass membrane protein</topology>
    </subcellularLocation>
</comment>
<dbReference type="InterPro" id="IPR011701">
    <property type="entry name" value="MFS"/>
</dbReference>
<dbReference type="Proteomes" id="UP000431533">
    <property type="component" value="Unassembled WGS sequence"/>
</dbReference>
<keyword evidence="10" id="KW-1185">Reference proteome</keyword>
<organism evidence="9 10">
    <name type="scientific">Lachnellula hyalina</name>
    <dbReference type="NCBI Taxonomy" id="1316788"/>
    <lineage>
        <taxon>Eukaryota</taxon>
        <taxon>Fungi</taxon>
        <taxon>Dikarya</taxon>
        <taxon>Ascomycota</taxon>
        <taxon>Pezizomycotina</taxon>
        <taxon>Leotiomycetes</taxon>
        <taxon>Helotiales</taxon>
        <taxon>Lachnaceae</taxon>
        <taxon>Lachnellula</taxon>
    </lineage>
</organism>
<keyword evidence="4 7" id="KW-1133">Transmembrane helix</keyword>
<dbReference type="SUPFAM" id="SSF103473">
    <property type="entry name" value="MFS general substrate transporter"/>
    <property type="match status" value="1"/>
</dbReference>
<keyword evidence="3 7" id="KW-0812">Transmembrane</keyword>
<dbReference type="PANTHER" id="PTHR23501:SF177">
    <property type="entry name" value="MAJOR FACILITATOR SUPERFAMILY (MFS) PROFILE DOMAIN-CONTAINING PROTEIN-RELATED"/>
    <property type="match status" value="1"/>
</dbReference>
<evidence type="ECO:0000256" key="4">
    <source>
        <dbReference type="ARBA" id="ARBA00022989"/>
    </source>
</evidence>
<feature type="transmembrane region" description="Helical" evidence="7">
    <location>
        <begin position="139"/>
        <end position="160"/>
    </location>
</feature>
<protein>
    <submittedName>
        <fullName evidence="9">MFS gliotoxin efflux transporter</fullName>
    </submittedName>
</protein>
<feature type="transmembrane region" description="Helical" evidence="7">
    <location>
        <begin position="199"/>
        <end position="222"/>
    </location>
</feature>
<evidence type="ECO:0000259" key="8">
    <source>
        <dbReference type="PROSITE" id="PS50850"/>
    </source>
</evidence>
<dbReference type="InterPro" id="IPR036259">
    <property type="entry name" value="MFS_trans_sf"/>
</dbReference>